<evidence type="ECO:0000259" key="2">
    <source>
        <dbReference type="Pfam" id="PF12234"/>
    </source>
</evidence>
<dbReference type="SUPFAM" id="SSF50978">
    <property type="entry name" value="WD40 repeat-like"/>
    <property type="match status" value="1"/>
</dbReference>
<protein>
    <submittedName>
        <fullName evidence="3">WD repeat domain-containing protein</fullName>
    </submittedName>
</protein>
<keyword evidence="4" id="KW-1185">Reference proteome</keyword>
<dbReference type="InterPro" id="IPR022033">
    <property type="entry name" value="Rav1p_C"/>
</dbReference>
<dbReference type="EMBL" id="JOWA01000011">
    <property type="protein sequence ID" value="KEZ46916.1"/>
    <property type="molecule type" value="Genomic_DNA"/>
</dbReference>
<dbReference type="InterPro" id="IPR052208">
    <property type="entry name" value="DmX-like/RAVE_component"/>
</dbReference>
<reference evidence="3 4" key="1">
    <citation type="journal article" date="2014" name="Genome Announc.">
        <title>Draft genome sequence of the pathogenic fungus Scedosporium apiospermum.</title>
        <authorList>
            <person name="Vandeputte P."/>
            <person name="Ghamrawi S."/>
            <person name="Rechenmann M."/>
            <person name="Iltis A."/>
            <person name="Giraud S."/>
            <person name="Fleury M."/>
            <person name="Thornton C."/>
            <person name="Delhaes L."/>
            <person name="Meyer W."/>
            <person name="Papon N."/>
            <person name="Bouchara J.P."/>
        </authorList>
    </citation>
    <scope>NUCLEOTIDE SEQUENCE [LARGE SCALE GENOMIC DNA]</scope>
    <source>
        <strain evidence="3 4">IHEM 14462</strain>
    </source>
</reference>
<feature type="region of interest" description="Disordered" evidence="1">
    <location>
        <begin position="551"/>
        <end position="574"/>
    </location>
</feature>
<feature type="compositionally biased region" description="Polar residues" evidence="1">
    <location>
        <begin position="1319"/>
        <end position="1330"/>
    </location>
</feature>
<feature type="region of interest" description="Disordered" evidence="1">
    <location>
        <begin position="877"/>
        <end position="904"/>
    </location>
</feature>
<accession>A0A084GHV4</accession>
<gene>
    <name evidence="3" type="ORF">SAPIO_CDS0258</name>
</gene>
<dbReference type="OrthoDB" id="342131at2759"/>
<dbReference type="GeneID" id="27718410"/>
<dbReference type="OMA" id="NSHLTLW"/>
<dbReference type="InterPro" id="IPR036322">
    <property type="entry name" value="WD40_repeat_dom_sf"/>
</dbReference>
<dbReference type="PANTHER" id="PTHR13950">
    <property type="entry name" value="RABCONNECTIN-RELATED"/>
    <property type="match status" value="1"/>
</dbReference>
<dbReference type="PANTHER" id="PTHR13950:SF9">
    <property type="entry name" value="RABCONNECTIN-3A"/>
    <property type="match status" value="1"/>
</dbReference>
<comment type="caution">
    <text evidence="3">The sequence shown here is derived from an EMBL/GenBank/DDBJ whole genome shotgun (WGS) entry which is preliminary data.</text>
</comment>
<organism evidence="3 4">
    <name type="scientific">Pseudallescheria apiosperma</name>
    <name type="common">Scedosporium apiospermum</name>
    <dbReference type="NCBI Taxonomy" id="563466"/>
    <lineage>
        <taxon>Eukaryota</taxon>
        <taxon>Fungi</taxon>
        <taxon>Dikarya</taxon>
        <taxon>Ascomycota</taxon>
        <taxon>Pezizomycotina</taxon>
        <taxon>Sordariomycetes</taxon>
        <taxon>Hypocreomycetidae</taxon>
        <taxon>Microascales</taxon>
        <taxon>Microascaceae</taxon>
        <taxon>Scedosporium</taxon>
    </lineage>
</organism>
<name>A0A084GHV4_PSEDA</name>
<dbReference type="GO" id="GO:0007035">
    <property type="term" value="P:vacuolar acidification"/>
    <property type="evidence" value="ECO:0007669"/>
    <property type="project" value="TreeGrafter"/>
</dbReference>
<dbReference type="GO" id="GO:0043291">
    <property type="term" value="C:RAVE complex"/>
    <property type="evidence" value="ECO:0007669"/>
    <property type="project" value="TreeGrafter"/>
</dbReference>
<dbReference type="Pfam" id="PF12234">
    <property type="entry name" value="Rav1p_C"/>
    <property type="match status" value="1"/>
</dbReference>
<dbReference type="KEGG" id="sapo:SAPIO_CDS0258"/>
<proteinExistence type="predicted"/>
<dbReference type="HOGENOM" id="CLU_000310_0_1_1"/>
<dbReference type="VEuPathDB" id="FungiDB:SAPIO_CDS0258"/>
<feature type="region of interest" description="Disordered" evidence="1">
    <location>
        <begin position="1306"/>
        <end position="1344"/>
    </location>
</feature>
<dbReference type="SUPFAM" id="SSF82171">
    <property type="entry name" value="DPP6 N-terminal domain-like"/>
    <property type="match status" value="1"/>
</dbReference>
<dbReference type="RefSeq" id="XP_016646715.1">
    <property type="nucleotide sequence ID" value="XM_016783082.1"/>
</dbReference>
<sequence>MTAVLPGRPNCRRQALATGCWKQQHFTAYITGNAFTILSGPQNLVQTIYENGDHPLESIALDETSGLIAVSTRSSVQLYRPCARTSNGSHKWIPSSTITLSGALPCPISPSLSWGASSDLLVGTHELVLYSVRGEPSRVWVASLPGPVSVASLSYDSTYIASTGYGDCIVQIWRRLAFGSEETHFDLSYLIHPTEVTAAQWRKPFHPEQTIENVLYTFCADGIIRVWAGADSQASSQLHLCGKIDIASSIQESPKSSRVIRWAGIIDGRDFSLAVEKAVQLQGEDGEKQSQPIDHIISIATKNPEICLIFNGSGIMSAWALEYLTPGVQKHPSTAIFNIAYVNSREFSFPNLSLGASSSDSHVQMHSYCDRSTGQLVLLFQSLDGRIEVYNASVVDLFSPSTNQQRLSLSAVWSGHSAPITKMVRNYSGSAVVSRTAGGESFVWKQDAGRAGPHHFSLQGTIPGEGHIHRISVLRKGRFVIFLRHKTISLWDCRQQTAELLDSQEYTISGKPLCLLILPRQRVEENLVAHIATVTSEQKGLVWEVQLPQYSSSPRSDSQAARVPGDERDGRAQSPLGSVREFCRFDLHGADGLAYVLPVDPAGSTPVVTGFLDVFARDVAISYTNSGRVDFWTARVDIKNNSVGWLSTSSTETGIPNPARVSGSTLKKAALVNETRSQFTIWDIGGYRLEYSQDFKTENVIKDLDWTSTPDSQSILAVGYQSRVVLISQMRFDYLNKGPAWAPIREISIQDLTPHPIGDSTWLGDGHLVVGAGNQIFTFSRRYDMTTSLIPKLKLPQGKDGTWDMFETVQRLNGPLPVFHPQFLSQCILSGKFTLVQDILASLHNAMKYLVEGEFLDSYLDLDLAKFYGAAQDEESQKQGGFGSYLGSGRPMQDSEESFSEETSQSLKDQLTRVNVAQLSGQEQIQLADIVECLGMVEKHRRSLDENGARFLLFFRQAMLRRGRVNDMAISWRDINWAFHSNSQDILVDFVSRQYQGALHWEHARESGMFSWLSDANAMRTQFERIARSEYSKGDAKNPVNCSLFYLALRQKGVLRTLWRIATWHPEQRATYKLLSNDFEDPKWKMVALKNAYALMSRRRFEYAAAFFLLGDSLQDAVNVCVEQLDDIQLAIAIARLYEGDDGLIFRRLLEEEVLTHAAREGDRWLASWAFWILGRRDMAVRALITPVYHLLDTPRTPDIKSQIFLTDDPALVVLYAQLRQQTLQTLRGASKVTPEAEWQFVLHSAKIYDRMGCDLLGLDLVRNWEFPRHPVGGLPEVHGDIANPLALLKRRSSVVIADLPFRRLHGEKGPPEGENGGTRATSLVQPTQRQEPDMNSFFDSFGL</sequence>
<feature type="domain" description="RAVE complex protein Rav1 C-terminal" evidence="2">
    <location>
        <begin position="627"/>
        <end position="1261"/>
    </location>
</feature>
<dbReference type="InterPro" id="IPR015943">
    <property type="entry name" value="WD40/YVTN_repeat-like_dom_sf"/>
</dbReference>
<evidence type="ECO:0000256" key="1">
    <source>
        <dbReference type="SAM" id="MobiDB-lite"/>
    </source>
</evidence>
<dbReference type="Proteomes" id="UP000028545">
    <property type="component" value="Unassembled WGS sequence"/>
</dbReference>
<dbReference type="Gene3D" id="2.130.10.10">
    <property type="entry name" value="YVTN repeat-like/Quinoprotein amine dehydrogenase"/>
    <property type="match status" value="2"/>
</dbReference>
<evidence type="ECO:0000313" key="4">
    <source>
        <dbReference type="Proteomes" id="UP000028545"/>
    </source>
</evidence>
<evidence type="ECO:0000313" key="3">
    <source>
        <dbReference type="EMBL" id="KEZ46916.1"/>
    </source>
</evidence>